<keyword evidence="3" id="KW-1185">Reference proteome</keyword>
<evidence type="ECO:0000313" key="3">
    <source>
        <dbReference type="Proteomes" id="UP000184386"/>
    </source>
</evidence>
<dbReference type="InterPro" id="IPR000835">
    <property type="entry name" value="HTH_MarR-typ"/>
</dbReference>
<accession>A0A1M6TD50</accession>
<reference evidence="2 3" key="1">
    <citation type="submission" date="2016-11" db="EMBL/GenBank/DDBJ databases">
        <authorList>
            <person name="Jaros S."/>
            <person name="Januszkiewicz K."/>
            <person name="Wedrychowicz H."/>
        </authorList>
    </citation>
    <scope>NUCLEOTIDE SEQUENCE [LARGE SCALE GENOMIC DNA]</scope>
    <source>
        <strain evidence="2 3">DSM 15929</strain>
    </source>
</reference>
<dbReference type="OrthoDB" id="9799747at2"/>
<dbReference type="SUPFAM" id="SSF46785">
    <property type="entry name" value="Winged helix' DNA-binding domain"/>
    <property type="match status" value="1"/>
</dbReference>
<dbReference type="STRING" id="1121322.SAMN02745136_02747"/>
<name>A0A1M6TD50_9FIRM</name>
<organism evidence="2 3">
    <name type="scientific">Anaerocolumna jejuensis DSM 15929</name>
    <dbReference type="NCBI Taxonomy" id="1121322"/>
    <lineage>
        <taxon>Bacteria</taxon>
        <taxon>Bacillati</taxon>
        <taxon>Bacillota</taxon>
        <taxon>Clostridia</taxon>
        <taxon>Lachnospirales</taxon>
        <taxon>Lachnospiraceae</taxon>
        <taxon>Anaerocolumna</taxon>
    </lineage>
</organism>
<gene>
    <name evidence="2" type="ORF">SAMN02745136_02747</name>
</gene>
<dbReference type="Proteomes" id="UP000184386">
    <property type="component" value="Unassembled WGS sequence"/>
</dbReference>
<protein>
    <submittedName>
        <fullName evidence="2">DNA-binding transcriptional regulator, MarR family</fullName>
    </submittedName>
</protein>
<dbReference type="AlphaFoldDB" id="A0A1M6TD50"/>
<dbReference type="PROSITE" id="PS50995">
    <property type="entry name" value="HTH_MARR_2"/>
    <property type="match status" value="1"/>
</dbReference>
<feature type="domain" description="HTH marR-type" evidence="1">
    <location>
        <begin position="6"/>
        <end position="138"/>
    </location>
</feature>
<sequence>MHKKPTSCYCLKLRRTTGNLTRFYDKMLEPSEVTVSQYGLLLNISKAENGSLRELADMAELDRSTLARNIKPLIKKRLVCDTKADGARDSKLVLTRDGEKTLLQAAGLWSKAQEKIKEALGENGIIELEKMLKALEAL</sequence>
<proteinExistence type="predicted"/>
<dbReference type="RefSeq" id="WP_084124229.1">
    <property type="nucleotide sequence ID" value="NZ_FRAC01000013.1"/>
</dbReference>
<evidence type="ECO:0000313" key="2">
    <source>
        <dbReference type="EMBL" id="SHK54809.1"/>
    </source>
</evidence>
<dbReference type="GO" id="GO:0003677">
    <property type="term" value="F:DNA binding"/>
    <property type="evidence" value="ECO:0007669"/>
    <property type="project" value="UniProtKB-KW"/>
</dbReference>
<evidence type="ECO:0000259" key="1">
    <source>
        <dbReference type="PROSITE" id="PS50995"/>
    </source>
</evidence>
<dbReference type="InterPro" id="IPR036390">
    <property type="entry name" value="WH_DNA-bd_sf"/>
</dbReference>
<keyword evidence="2" id="KW-0238">DNA-binding</keyword>
<dbReference type="InterPro" id="IPR036388">
    <property type="entry name" value="WH-like_DNA-bd_sf"/>
</dbReference>
<dbReference type="GO" id="GO:0003700">
    <property type="term" value="F:DNA-binding transcription factor activity"/>
    <property type="evidence" value="ECO:0007669"/>
    <property type="project" value="InterPro"/>
</dbReference>
<dbReference type="EMBL" id="FRAC01000013">
    <property type="protein sequence ID" value="SHK54809.1"/>
    <property type="molecule type" value="Genomic_DNA"/>
</dbReference>
<dbReference type="Gene3D" id="1.10.10.10">
    <property type="entry name" value="Winged helix-like DNA-binding domain superfamily/Winged helix DNA-binding domain"/>
    <property type="match status" value="1"/>
</dbReference>